<name>A0ABP9BKQ2_9PSEU</name>
<keyword evidence="4 6" id="KW-1133">Transmembrane helix</keyword>
<protein>
    <recommendedName>
        <fullName evidence="9">O-antigen/teichoic acid export membrane protein</fullName>
    </recommendedName>
</protein>
<keyword evidence="2" id="KW-1003">Cell membrane</keyword>
<keyword evidence="5 6" id="KW-0472">Membrane</keyword>
<evidence type="ECO:0000256" key="3">
    <source>
        <dbReference type="ARBA" id="ARBA00022692"/>
    </source>
</evidence>
<evidence type="ECO:0000256" key="1">
    <source>
        <dbReference type="ARBA" id="ARBA00004651"/>
    </source>
</evidence>
<evidence type="ECO:0000256" key="6">
    <source>
        <dbReference type="SAM" id="Phobius"/>
    </source>
</evidence>
<evidence type="ECO:0000313" key="8">
    <source>
        <dbReference type="Proteomes" id="UP001500928"/>
    </source>
</evidence>
<feature type="transmembrane region" description="Helical" evidence="6">
    <location>
        <begin position="269"/>
        <end position="286"/>
    </location>
</feature>
<proteinExistence type="predicted"/>
<evidence type="ECO:0000256" key="5">
    <source>
        <dbReference type="ARBA" id="ARBA00023136"/>
    </source>
</evidence>
<feature type="transmembrane region" description="Helical" evidence="6">
    <location>
        <begin position="337"/>
        <end position="358"/>
    </location>
</feature>
<feature type="transmembrane region" description="Helical" evidence="6">
    <location>
        <begin position="57"/>
        <end position="78"/>
    </location>
</feature>
<feature type="transmembrane region" description="Helical" evidence="6">
    <location>
        <begin position="187"/>
        <end position="206"/>
    </location>
</feature>
<evidence type="ECO:0000256" key="4">
    <source>
        <dbReference type="ARBA" id="ARBA00022989"/>
    </source>
</evidence>
<keyword evidence="3 6" id="KW-0812">Transmembrane</keyword>
<dbReference type="PANTHER" id="PTHR30250">
    <property type="entry name" value="PST FAMILY PREDICTED COLANIC ACID TRANSPORTER"/>
    <property type="match status" value="1"/>
</dbReference>
<organism evidence="7 8">
    <name type="scientific">Actinomycetospora chlora</name>
    <dbReference type="NCBI Taxonomy" id="663608"/>
    <lineage>
        <taxon>Bacteria</taxon>
        <taxon>Bacillati</taxon>
        <taxon>Actinomycetota</taxon>
        <taxon>Actinomycetes</taxon>
        <taxon>Pseudonocardiales</taxon>
        <taxon>Pseudonocardiaceae</taxon>
        <taxon>Actinomycetospora</taxon>
    </lineage>
</organism>
<feature type="transmembrane region" description="Helical" evidence="6">
    <location>
        <begin position="158"/>
        <end position="181"/>
    </location>
</feature>
<feature type="transmembrane region" description="Helical" evidence="6">
    <location>
        <begin position="395"/>
        <end position="417"/>
    </location>
</feature>
<sequence>MTTTLEPPETGPAVAVEDRDVTRHSVLLSACSAAVGVLSYACTVLMAHLLAPAEYTAYAAGQMLVGIAGIVAGSLAPLPLVHTVRAHGAGSEPRRQGIAFAALLTAGSGVLAAVVTGAVAAGFAPAPMVVAVAVAAAGMFVVAPVLGFLQGELRFRRYVAATIAQVAGRLGFSVATVLLGAGAPGAVHGFAVGVVAVLVVAGTASIRRDLTWRPCVLRERARWAETGDIALVQLIVASVVGADVVLVAALGSGTPTEAGFQALATLAKAPIYVAGGTVLVTFPLLRGTTLAGARAVLRPALAAFRRIVLPVTAVLATAPPALVLLVLPARYADSLVLLPWLALSGLGFAVVTVLATVLSAVRAHRRNRPALAAATVFQAAGLLGGWEMAGVDGLAVGGALGALAAGAVMVAAAAPYLAGTARETAIEAGAAAVLTGVLALAHSHPVAWLLSVVVAGVIVRQRLARSGESESQGSS</sequence>
<dbReference type="EMBL" id="BAABHO010000029">
    <property type="protein sequence ID" value="GAA4796302.1"/>
    <property type="molecule type" value="Genomic_DNA"/>
</dbReference>
<accession>A0ABP9BKQ2</accession>
<feature type="transmembrane region" description="Helical" evidence="6">
    <location>
        <begin position="307"/>
        <end position="331"/>
    </location>
</feature>
<dbReference type="PANTHER" id="PTHR30250:SF11">
    <property type="entry name" value="O-ANTIGEN TRANSPORTER-RELATED"/>
    <property type="match status" value="1"/>
</dbReference>
<feature type="transmembrane region" description="Helical" evidence="6">
    <location>
        <begin position="227"/>
        <end position="249"/>
    </location>
</feature>
<dbReference type="RefSeq" id="WP_345417824.1">
    <property type="nucleotide sequence ID" value="NZ_BAABHO010000029.1"/>
</dbReference>
<keyword evidence="8" id="KW-1185">Reference proteome</keyword>
<gene>
    <name evidence="7" type="ORF">GCM10023200_35460</name>
</gene>
<evidence type="ECO:0000256" key="2">
    <source>
        <dbReference type="ARBA" id="ARBA00022475"/>
    </source>
</evidence>
<comment type="caution">
    <text evidence="7">The sequence shown here is derived from an EMBL/GenBank/DDBJ whole genome shotgun (WGS) entry which is preliminary data.</text>
</comment>
<feature type="transmembrane region" description="Helical" evidence="6">
    <location>
        <begin position="26"/>
        <end position="51"/>
    </location>
</feature>
<dbReference type="InterPro" id="IPR050833">
    <property type="entry name" value="Poly_Biosynth_Transport"/>
</dbReference>
<evidence type="ECO:0000313" key="7">
    <source>
        <dbReference type="EMBL" id="GAA4796302.1"/>
    </source>
</evidence>
<reference evidence="8" key="1">
    <citation type="journal article" date="2019" name="Int. J. Syst. Evol. Microbiol.">
        <title>The Global Catalogue of Microorganisms (GCM) 10K type strain sequencing project: providing services to taxonomists for standard genome sequencing and annotation.</title>
        <authorList>
            <consortium name="The Broad Institute Genomics Platform"/>
            <consortium name="The Broad Institute Genome Sequencing Center for Infectious Disease"/>
            <person name="Wu L."/>
            <person name="Ma J."/>
        </authorList>
    </citation>
    <scope>NUCLEOTIDE SEQUENCE [LARGE SCALE GENOMIC DNA]</scope>
    <source>
        <strain evidence="8">JCM 17979</strain>
    </source>
</reference>
<evidence type="ECO:0008006" key="9">
    <source>
        <dbReference type="Google" id="ProtNLM"/>
    </source>
</evidence>
<dbReference type="Proteomes" id="UP001500928">
    <property type="component" value="Unassembled WGS sequence"/>
</dbReference>
<feature type="transmembrane region" description="Helical" evidence="6">
    <location>
        <begin position="98"/>
        <end position="123"/>
    </location>
</feature>
<comment type="subcellular location">
    <subcellularLocation>
        <location evidence="1">Cell membrane</location>
        <topology evidence="1">Multi-pass membrane protein</topology>
    </subcellularLocation>
</comment>
<feature type="transmembrane region" description="Helical" evidence="6">
    <location>
        <begin position="129"/>
        <end position="149"/>
    </location>
</feature>